<protein>
    <submittedName>
        <fullName evidence="1">Uncharacterized protein</fullName>
    </submittedName>
</protein>
<dbReference type="EMBL" id="QAOK01000067">
    <property type="protein sequence ID" value="PTQ76590.1"/>
    <property type="molecule type" value="Genomic_DNA"/>
</dbReference>
<comment type="caution">
    <text evidence="1">The sequence shown here is derived from an EMBL/GenBank/DDBJ whole genome shotgun (WGS) entry which is preliminary data.</text>
</comment>
<dbReference type="Gene3D" id="1.10.760.10">
    <property type="entry name" value="Cytochrome c-like domain"/>
    <property type="match status" value="1"/>
</dbReference>
<dbReference type="AlphaFoldDB" id="A0A2T5HYD9"/>
<dbReference type="Proteomes" id="UP000244152">
    <property type="component" value="Unassembled WGS sequence"/>
</dbReference>
<name>A0A2T5HYD9_9PROT</name>
<evidence type="ECO:0000313" key="1">
    <source>
        <dbReference type="EMBL" id="PTQ76590.1"/>
    </source>
</evidence>
<organism evidence="1 2">
    <name type="scientific">Nitrosospira multiformis</name>
    <dbReference type="NCBI Taxonomy" id="1231"/>
    <lineage>
        <taxon>Bacteria</taxon>
        <taxon>Pseudomonadati</taxon>
        <taxon>Pseudomonadota</taxon>
        <taxon>Betaproteobacteria</taxon>
        <taxon>Nitrosomonadales</taxon>
        <taxon>Nitrosomonadaceae</taxon>
        <taxon>Nitrosospira</taxon>
    </lineage>
</organism>
<dbReference type="InterPro" id="IPR036909">
    <property type="entry name" value="Cyt_c-like_dom_sf"/>
</dbReference>
<dbReference type="GO" id="GO:0020037">
    <property type="term" value="F:heme binding"/>
    <property type="evidence" value="ECO:0007669"/>
    <property type="project" value="InterPro"/>
</dbReference>
<gene>
    <name evidence="1" type="ORF">C8R21_1671</name>
</gene>
<sequence>MDIASVITYQRNSFGNSTGDAVQPSEINQHRR</sequence>
<proteinExistence type="predicted"/>
<evidence type="ECO:0000313" key="2">
    <source>
        <dbReference type="Proteomes" id="UP000244152"/>
    </source>
</evidence>
<accession>A0A2T5HYD9</accession>
<dbReference type="GO" id="GO:0009055">
    <property type="term" value="F:electron transfer activity"/>
    <property type="evidence" value="ECO:0007669"/>
    <property type="project" value="InterPro"/>
</dbReference>
<reference evidence="1 2" key="1">
    <citation type="submission" date="2018-04" db="EMBL/GenBank/DDBJ databases">
        <title>Active sludge and wastewater microbial communities from Klosterneuburg, Austria.</title>
        <authorList>
            <person name="Wagner M."/>
        </authorList>
    </citation>
    <scope>NUCLEOTIDE SEQUENCE [LARGE SCALE GENOMIC DNA]</scope>
    <source>
        <strain evidence="1 2">Nl12</strain>
    </source>
</reference>